<dbReference type="PANTHER" id="PTHR15492">
    <property type="entry name" value="CYCLIN D1-BINDING PROTEIN 1"/>
    <property type="match status" value="1"/>
</dbReference>
<comment type="similarity">
    <text evidence="3">Belongs to the CCNDBP1 family.</text>
</comment>
<evidence type="ECO:0000313" key="8">
    <source>
        <dbReference type="Proteomes" id="UP000749559"/>
    </source>
</evidence>
<dbReference type="Gene3D" id="1.20.1410.10">
    <property type="entry name" value="I/LWEQ domain"/>
    <property type="match status" value="1"/>
</dbReference>
<keyword evidence="5" id="KW-0539">Nucleus</keyword>
<dbReference type="OrthoDB" id="41588at2759"/>
<dbReference type="InterPro" id="IPR049317">
    <property type="entry name" value="GCIP-like_N"/>
</dbReference>
<keyword evidence="6" id="KW-0131">Cell cycle</keyword>
<dbReference type="Proteomes" id="UP000749559">
    <property type="component" value="Unassembled WGS sequence"/>
</dbReference>
<dbReference type="GO" id="GO:0005634">
    <property type="term" value="C:nucleus"/>
    <property type="evidence" value="ECO:0007669"/>
    <property type="project" value="UniProtKB-SubCell"/>
</dbReference>
<dbReference type="EMBL" id="CAIIXF020000003">
    <property type="protein sequence ID" value="CAH1779027.1"/>
    <property type="molecule type" value="Genomic_DNA"/>
</dbReference>
<dbReference type="Gene3D" id="1.20.1420.10">
    <property type="entry name" value="Talin, central domain"/>
    <property type="match status" value="1"/>
</dbReference>
<dbReference type="PANTHER" id="PTHR15492:SF1">
    <property type="entry name" value="CYCLIN-D1-BINDING PROTEIN 1"/>
    <property type="match status" value="1"/>
</dbReference>
<evidence type="ECO:0000256" key="1">
    <source>
        <dbReference type="ARBA" id="ARBA00004123"/>
    </source>
</evidence>
<dbReference type="Pfam" id="PF13324">
    <property type="entry name" value="GCIP_N"/>
    <property type="match status" value="1"/>
</dbReference>
<proteinExistence type="inferred from homology"/>
<dbReference type="AlphaFoldDB" id="A0A8J1TTE3"/>
<evidence type="ECO:0000256" key="5">
    <source>
        <dbReference type="ARBA" id="ARBA00023242"/>
    </source>
</evidence>
<dbReference type="Pfam" id="PF20936">
    <property type="entry name" value="GCIP_C"/>
    <property type="match status" value="1"/>
</dbReference>
<comment type="subcellular location">
    <subcellularLocation>
        <location evidence="2">Cytoplasm</location>
    </subcellularLocation>
    <subcellularLocation>
        <location evidence="1">Nucleus</location>
    </subcellularLocation>
</comment>
<reference evidence="7" key="1">
    <citation type="submission" date="2022-03" db="EMBL/GenBank/DDBJ databases">
        <authorList>
            <person name="Martin C."/>
        </authorList>
    </citation>
    <scope>NUCLEOTIDE SEQUENCE</scope>
</reference>
<evidence type="ECO:0000256" key="4">
    <source>
        <dbReference type="ARBA" id="ARBA00022490"/>
    </source>
</evidence>
<keyword evidence="8" id="KW-1185">Reference proteome</keyword>
<evidence type="ECO:0000256" key="6">
    <source>
        <dbReference type="ARBA" id="ARBA00023306"/>
    </source>
</evidence>
<organism evidence="7 8">
    <name type="scientific">Owenia fusiformis</name>
    <name type="common">Polychaete worm</name>
    <dbReference type="NCBI Taxonomy" id="6347"/>
    <lineage>
        <taxon>Eukaryota</taxon>
        <taxon>Metazoa</taxon>
        <taxon>Spiralia</taxon>
        <taxon>Lophotrochozoa</taxon>
        <taxon>Annelida</taxon>
        <taxon>Polychaeta</taxon>
        <taxon>Sedentaria</taxon>
        <taxon>Canalipalpata</taxon>
        <taxon>Sabellida</taxon>
        <taxon>Oweniida</taxon>
        <taxon>Oweniidae</taxon>
        <taxon>Owenia</taxon>
    </lineage>
</organism>
<keyword evidence="4" id="KW-0963">Cytoplasm</keyword>
<dbReference type="GO" id="GO:0005737">
    <property type="term" value="C:cytoplasm"/>
    <property type="evidence" value="ECO:0007669"/>
    <property type="project" value="UniProtKB-SubCell"/>
</dbReference>
<accession>A0A8J1TTE3</accession>
<name>A0A8J1TTE3_OWEFU</name>
<dbReference type="InterPro" id="IPR049318">
    <property type="entry name" value="GCIP_C"/>
</dbReference>
<dbReference type="InterPro" id="IPR026907">
    <property type="entry name" value="GCIP-like"/>
</dbReference>
<evidence type="ECO:0000313" key="7">
    <source>
        <dbReference type="EMBL" id="CAH1779027.1"/>
    </source>
</evidence>
<sequence length="350" mass="39262">MENVRNIFDNFIVNLQLVIDQLKDGETERVDTGQFNHVAYWERLDKVVKALSGECTKFCMAYSKPPLPSNQDCESLITRVQNAILALVSAYYALPKTQGITVRKRTKEFVYGIVVAVKELIDTIRNEGPDGSQKQLQSTGAVWEKCEEFHALAKTNQQAVQEVVQDTIGLVKDALEELEEAMQEETEGRWGDMDDLLEAEGQMAPDNEDTWTDADKTLLAPCLGLVKASKLTLNKINVAVKTNGDCSTELNISQFDDLVDITKTISPNVDDFVSVLYAPMQHLTVRLNAEKLAVTIKNLLELSRHMHINKEDDQHWVEFLQTAAAHNLEKIQGLTDSEDIVSHTDTNITL</sequence>
<evidence type="ECO:0000256" key="3">
    <source>
        <dbReference type="ARBA" id="ARBA00008940"/>
    </source>
</evidence>
<evidence type="ECO:0000256" key="2">
    <source>
        <dbReference type="ARBA" id="ARBA00004496"/>
    </source>
</evidence>
<protein>
    <submittedName>
        <fullName evidence="7">Uncharacterized protein</fullName>
    </submittedName>
</protein>
<comment type="caution">
    <text evidence="7">The sequence shown here is derived from an EMBL/GenBank/DDBJ whole genome shotgun (WGS) entry which is preliminary data.</text>
</comment>
<gene>
    <name evidence="7" type="ORF">OFUS_LOCUS5876</name>
</gene>